<dbReference type="GeneID" id="24592170"/>
<reference evidence="6" key="3">
    <citation type="submission" date="2021-06" db="EMBL/GenBank/DDBJ databases">
        <title>Chromosome-level genome assembly for S. haematobium.</title>
        <authorList>
            <person name="Stroehlein A.J."/>
        </authorList>
    </citation>
    <scope>NUCLEOTIDE SEQUENCE</scope>
</reference>
<comment type="similarity">
    <text evidence="1">Belongs to the PI3/PI4-kinase family.</text>
</comment>
<evidence type="ECO:0000259" key="3">
    <source>
        <dbReference type="PROSITE" id="PS51545"/>
    </source>
</evidence>
<dbReference type="PROSITE" id="PS51546">
    <property type="entry name" value="PI3K_RBD"/>
    <property type="match status" value="1"/>
</dbReference>
<dbReference type="GO" id="GO:0043491">
    <property type="term" value="P:phosphatidylinositol 3-kinase/protein kinase B signal transduction"/>
    <property type="evidence" value="ECO:0007669"/>
    <property type="project" value="TreeGrafter"/>
</dbReference>
<dbReference type="InterPro" id="IPR000341">
    <property type="entry name" value="PI3K_Ras-bd_dom"/>
</dbReference>
<dbReference type="InterPro" id="IPR016024">
    <property type="entry name" value="ARM-type_fold"/>
</dbReference>
<feature type="region of interest" description="Disordered" evidence="2">
    <location>
        <begin position="773"/>
        <end position="793"/>
    </location>
</feature>
<reference evidence="6" key="4">
    <citation type="journal article" date="2022" name="PLoS Pathog.">
        <title>Chromosome-level genome of Schistosoma haematobium underpins genome-wide explorations of molecular variation.</title>
        <authorList>
            <person name="Stroehlein A.J."/>
            <person name="Korhonen P.K."/>
            <person name="Lee V.V."/>
            <person name="Ralph S.A."/>
            <person name="Mentink-Kane M."/>
            <person name="You H."/>
            <person name="McManus D.P."/>
            <person name="Tchuente L.T."/>
            <person name="Stothard J.R."/>
            <person name="Kaur P."/>
            <person name="Dudchenko O."/>
            <person name="Aiden E.L."/>
            <person name="Yang B."/>
            <person name="Yang H."/>
            <person name="Emery A.M."/>
            <person name="Webster B.L."/>
            <person name="Brindley P.J."/>
            <person name="Rollinson D."/>
            <person name="Chang B.C.H."/>
            <person name="Gasser R.B."/>
            <person name="Young N.D."/>
        </authorList>
    </citation>
    <scope>NUCLEOTIDE SEQUENCE</scope>
</reference>
<name>A0A922LX44_SCHHA</name>
<accession>A0A922LX44</accession>
<gene>
    <name evidence="6" type="primary">PIK3C2A_1</name>
    <name evidence="6" type="ORF">MS3_00009921</name>
</gene>
<dbReference type="GO" id="GO:0016303">
    <property type="term" value="F:1-phosphatidylinositol-3-kinase activity"/>
    <property type="evidence" value="ECO:0007669"/>
    <property type="project" value="TreeGrafter"/>
</dbReference>
<comment type="caution">
    <text evidence="6">The sequence shown here is derived from an EMBL/GenBank/DDBJ whole genome shotgun (WGS) entry which is preliminary data.</text>
</comment>
<dbReference type="PROSITE" id="PS51545">
    <property type="entry name" value="PIK_HELICAL"/>
    <property type="match status" value="1"/>
</dbReference>
<reference evidence="6" key="1">
    <citation type="journal article" date="2012" name="Nat. Genet.">
        <title>Whole-genome sequence of Schistosoma haematobium.</title>
        <authorList>
            <person name="Young N.D."/>
            <person name="Jex A.R."/>
            <person name="Li B."/>
            <person name="Liu S."/>
            <person name="Yang L."/>
            <person name="Xiong Z."/>
            <person name="Li Y."/>
            <person name="Cantacessi C."/>
            <person name="Hall R.S."/>
            <person name="Xu X."/>
            <person name="Chen F."/>
            <person name="Wu X."/>
            <person name="Zerlotini A."/>
            <person name="Oliveira G."/>
            <person name="Hofmann A."/>
            <person name="Zhang G."/>
            <person name="Fang X."/>
            <person name="Kang Y."/>
            <person name="Campbell B.E."/>
            <person name="Loukas A."/>
            <person name="Ranganathan S."/>
            <person name="Rollinson D."/>
            <person name="Rinaldi G."/>
            <person name="Brindley P.J."/>
            <person name="Yang H."/>
            <person name="Wang J."/>
            <person name="Wang J."/>
            <person name="Gasser R.B."/>
        </authorList>
    </citation>
    <scope>NUCLEOTIDE SEQUENCE</scope>
</reference>
<dbReference type="GO" id="GO:0005737">
    <property type="term" value="C:cytoplasm"/>
    <property type="evidence" value="ECO:0007669"/>
    <property type="project" value="TreeGrafter"/>
</dbReference>
<dbReference type="PANTHER" id="PTHR10048:SF14">
    <property type="entry name" value="LD28067P"/>
    <property type="match status" value="1"/>
</dbReference>
<dbReference type="Proteomes" id="UP000471633">
    <property type="component" value="Unassembled WGS sequence"/>
</dbReference>
<dbReference type="RefSeq" id="XP_051074178.1">
    <property type="nucleotide sequence ID" value="XM_051218326.1"/>
</dbReference>
<dbReference type="InterPro" id="IPR001263">
    <property type="entry name" value="PI3K_accessory_dom"/>
</dbReference>
<dbReference type="Pfam" id="PF00792">
    <property type="entry name" value="PI3K_C2"/>
    <property type="match status" value="1"/>
</dbReference>
<dbReference type="Gene3D" id="1.25.40.70">
    <property type="entry name" value="Phosphatidylinositol 3-kinase, accessory domain (PIK)"/>
    <property type="match status" value="1"/>
</dbReference>
<dbReference type="InterPro" id="IPR035892">
    <property type="entry name" value="C2_domain_sf"/>
</dbReference>
<feature type="domain" description="C2 PI3K-type" evidence="5">
    <location>
        <begin position="774"/>
        <end position="989"/>
    </location>
</feature>
<evidence type="ECO:0000259" key="4">
    <source>
        <dbReference type="PROSITE" id="PS51546"/>
    </source>
</evidence>
<dbReference type="GO" id="GO:0035005">
    <property type="term" value="F:1-phosphatidylinositol-4-phosphate 3-kinase activity"/>
    <property type="evidence" value="ECO:0007669"/>
    <property type="project" value="TreeGrafter"/>
</dbReference>
<protein>
    <submittedName>
        <fullName evidence="6">Phosphatidylinositol 4-phosphate 3-kinase C2 domain-containing subunit alpha</fullName>
    </submittedName>
</protein>
<dbReference type="KEGG" id="shx:MS3_00009921"/>
<evidence type="ECO:0000313" key="6">
    <source>
        <dbReference type="EMBL" id="KAH9595207.1"/>
    </source>
</evidence>
<sequence>MSSPINKSKESKDLIDFDCDFNSPTHKFSEIQLMFDPLIPTSVASDKSKKNCHVFLNPYAEPSDTSNECKTEHSPFDLMLEYSSGPIGSHLVKPDELLLPHKVKDADNVLKDENFHLSHKNLIFPSVMDVQYDTCSAKPQVSTSSEIDLKGNQHDLFSFSQTVTPWCLRKDDKNNPHCTTINQEGLSSTTQLTHFIANSQPTDELKLFVSFVQSLRRQKYNKPNTSTLISDLDSDSKQNENNSAFVYSPPDTWAYDCVYSDSVTNVMLKNSHTSINLLSLTSNSAGYQQMNPLWKTETAASNVSYIYPKCKEYFGSQNNTPAHWTNTPRWCIPQLEVRITVHLNTRKKSYQSFTTNNSNSVNSETTNNSPVNPRLRLVCDPTSTLVNELMLEALANDLIPQEIVLDVNHFQLRLQGRAELLRPDARLCDCYQVQLCHRLDQPLRLILEPKDVDQPYMEKTLSTNELFIPQNFFTNNRPTPTEEDIFISYSVFQNALEKFRSCIVENYAQVDSESWLKDVHCASSSLCQSVKAVLAAVCYGMAFSDVINALGNIQVCIMDIVYDIGLNNKVTGFKRHDNKNFNSFRSDSQQNTTQENWFSSSYKRKQTRTSPTLVSNLQSTIKNTSKTLVNLKRDIKPQSRKKLHNLILSLTKNLLCQLSAFFIWRQVNISVNPQLIGNSNFLSNGVSNESFSYLTNKQLYHTKNGRPKAMLITDDVDGEFFNDRQQSEQKKEVKSSIDCLDAIVVGLIAIHNPPPRKTIGAYNSNVISNNTTVNSSLSSSSSPNQTNPNTSSTRTDGYYCVRLGLVYAGRPLSKVYPSALTTHHDNINDNHYRSSPYKNHAKEISWTSNHLSRDSQNKCTRDYFISDPGRYQTIQSGFPKVLQFDQWFKFPSFTISQLPREAMLAISLFWCKKLNTDNSDVDGTLIGWVNLPLFDINGRLKQNTMIVGLWPPSELMHEYRPTWSQSNSSPGCPVVQLCFPEYQYEIEFPVIIQSESELENSNEIQVSSFHSLCSNAKQSINEAKSAIFMQILNPELSFKSVDGCLMAYSAASSSVHLSKRQERVPIPVLHLAVLSSMNSSFSQYNGNVIGNSSCNSGISGSGSGSSGHLGNNSNSSNNNNNHNNNNTNSCNSSNNSICNNLTTCNINSVACYLPCPPAIAIEVLWNLRYSMCDVPDAMIAFVISCLVSWPQATRQNLKSYTDKWCWQKLLKEIYSLLAVTPVPYPGLILRLLSSDVADQGIRHWATRALSLLSSDNLLLYLPQIIEAVNHDLYLDYSGLVSLLLYRAAFSMRFANSLYW</sequence>
<dbReference type="InterPro" id="IPR042236">
    <property type="entry name" value="PI3K_accessory_sf"/>
</dbReference>
<feature type="domain" description="PIK helical" evidence="3">
    <location>
        <begin position="1132"/>
        <end position="1299"/>
    </location>
</feature>
<evidence type="ECO:0000259" key="5">
    <source>
        <dbReference type="PROSITE" id="PS51547"/>
    </source>
</evidence>
<dbReference type="GO" id="GO:0005942">
    <property type="term" value="C:phosphatidylinositol 3-kinase complex"/>
    <property type="evidence" value="ECO:0007669"/>
    <property type="project" value="TreeGrafter"/>
</dbReference>
<evidence type="ECO:0000256" key="2">
    <source>
        <dbReference type="SAM" id="MobiDB-lite"/>
    </source>
</evidence>
<evidence type="ECO:0000313" key="7">
    <source>
        <dbReference type="Proteomes" id="UP000471633"/>
    </source>
</evidence>
<dbReference type="InterPro" id="IPR002420">
    <property type="entry name" value="PI3K-type_C2_dom"/>
</dbReference>
<dbReference type="EMBL" id="AMPZ03000001">
    <property type="protein sequence ID" value="KAH9595207.1"/>
    <property type="molecule type" value="Genomic_DNA"/>
</dbReference>
<dbReference type="GO" id="GO:0048015">
    <property type="term" value="P:phosphatidylinositol-mediated signaling"/>
    <property type="evidence" value="ECO:0007669"/>
    <property type="project" value="TreeGrafter"/>
</dbReference>
<dbReference type="SUPFAM" id="SSF48371">
    <property type="entry name" value="ARM repeat"/>
    <property type="match status" value="1"/>
</dbReference>
<dbReference type="SUPFAM" id="SSF49562">
    <property type="entry name" value="C2 domain (Calcium/lipid-binding domain, CaLB)"/>
    <property type="match status" value="1"/>
</dbReference>
<dbReference type="PANTHER" id="PTHR10048">
    <property type="entry name" value="PHOSPHATIDYLINOSITOL KINASE"/>
    <property type="match status" value="1"/>
</dbReference>
<feature type="region of interest" description="Disordered" evidence="2">
    <location>
        <begin position="352"/>
        <end position="374"/>
    </location>
</feature>
<proteinExistence type="inferred from homology"/>
<dbReference type="InterPro" id="IPR015433">
    <property type="entry name" value="PI3/4_kinase"/>
</dbReference>
<dbReference type="GO" id="GO:0016477">
    <property type="term" value="P:cell migration"/>
    <property type="evidence" value="ECO:0007669"/>
    <property type="project" value="TreeGrafter"/>
</dbReference>
<feature type="compositionally biased region" description="Low complexity" evidence="2">
    <location>
        <begin position="354"/>
        <end position="373"/>
    </location>
</feature>
<dbReference type="GO" id="GO:0005886">
    <property type="term" value="C:plasma membrane"/>
    <property type="evidence" value="ECO:0007669"/>
    <property type="project" value="TreeGrafter"/>
</dbReference>
<dbReference type="Gene3D" id="2.60.40.150">
    <property type="entry name" value="C2 domain"/>
    <property type="match status" value="1"/>
</dbReference>
<organism evidence="6 7">
    <name type="scientific">Schistosoma haematobium</name>
    <name type="common">Blood fluke</name>
    <dbReference type="NCBI Taxonomy" id="6185"/>
    <lineage>
        <taxon>Eukaryota</taxon>
        <taxon>Metazoa</taxon>
        <taxon>Spiralia</taxon>
        <taxon>Lophotrochozoa</taxon>
        <taxon>Platyhelminthes</taxon>
        <taxon>Trematoda</taxon>
        <taxon>Digenea</taxon>
        <taxon>Strigeidida</taxon>
        <taxon>Schistosomatoidea</taxon>
        <taxon>Schistosomatidae</taxon>
        <taxon>Schistosoma</taxon>
    </lineage>
</organism>
<evidence type="ECO:0000256" key="1">
    <source>
        <dbReference type="PROSITE-ProRule" id="PRU00880"/>
    </source>
</evidence>
<dbReference type="Pfam" id="PF00613">
    <property type="entry name" value="PI3Ka"/>
    <property type="match status" value="1"/>
</dbReference>
<reference evidence="6" key="2">
    <citation type="journal article" date="2019" name="Gigascience">
        <title>High-quality Schistosoma haematobium genome achieved by single-molecule and long-range sequencing.</title>
        <authorList>
            <person name="Stroehlein A.J."/>
            <person name="Korhonen P.K."/>
            <person name="Chong T.M."/>
            <person name="Lim Y.L."/>
            <person name="Chan K.G."/>
            <person name="Webster B."/>
            <person name="Rollinson D."/>
            <person name="Brindley P.J."/>
            <person name="Gasser R.B."/>
            <person name="Young N.D."/>
        </authorList>
    </citation>
    <scope>NUCLEOTIDE SEQUENCE</scope>
</reference>
<dbReference type="PROSITE" id="PS51547">
    <property type="entry name" value="C2_PI3K"/>
    <property type="match status" value="1"/>
</dbReference>
<keyword evidence="7" id="KW-1185">Reference proteome</keyword>
<dbReference type="CTD" id="24592170"/>
<feature type="domain" description="PI3K-RBD" evidence="4">
    <location>
        <begin position="356"/>
        <end position="449"/>
    </location>
</feature>